<dbReference type="InterPro" id="IPR019026">
    <property type="entry name" value="Peptidase_M64_IgA"/>
</dbReference>
<dbReference type="SMART" id="SM00060">
    <property type="entry name" value="FN3"/>
    <property type="match status" value="2"/>
</dbReference>
<gene>
    <name evidence="3" type="ORF">GCM10007392_13260</name>
</gene>
<dbReference type="RefSeq" id="WP_189607730.1">
    <property type="nucleotide sequence ID" value="NZ_BMXR01000003.1"/>
</dbReference>
<keyword evidence="4" id="KW-1185">Reference proteome</keyword>
<organism evidence="3 4">
    <name type="scientific">Saccharospirillum salsuginis</name>
    <dbReference type="NCBI Taxonomy" id="418750"/>
    <lineage>
        <taxon>Bacteria</taxon>
        <taxon>Pseudomonadati</taxon>
        <taxon>Pseudomonadota</taxon>
        <taxon>Gammaproteobacteria</taxon>
        <taxon>Oceanospirillales</taxon>
        <taxon>Saccharospirillaceae</taxon>
        <taxon>Saccharospirillum</taxon>
    </lineage>
</organism>
<dbReference type="InterPro" id="IPR013783">
    <property type="entry name" value="Ig-like_fold"/>
</dbReference>
<dbReference type="InterPro" id="IPR024079">
    <property type="entry name" value="MetalloPept_cat_dom_sf"/>
</dbReference>
<dbReference type="InterPro" id="IPR036179">
    <property type="entry name" value="Ig-like_dom_sf"/>
</dbReference>
<dbReference type="InterPro" id="IPR036116">
    <property type="entry name" value="FN3_sf"/>
</dbReference>
<feature type="domain" description="Fibronectin type-III" evidence="2">
    <location>
        <begin position="643"/>
        <end position="729"/>
    </location>
</feature>
<dbReference type="CDD" id="cd00063">
    <property type="entry name" value="FN3"/>
    <property type="match status" value="2"/>
</dbReference>
<proteinExistence type="predicted"/>
<feature type="domain" description="Fibronectin type-III" evidence="2">
    <location>
        <begin position="552"/>
        <end position="641"/>
    </location>
</feature>
<dbReference type="SUPFAM" id="SSF49265">
    <property type="entry name" value="Fibronectin type III"/>
    <property type="match status" value="1"/>
</dbReference>
<dbReference type="SUPFAM" id="SSF48726">
    <property type="entry name" value="Immunoglobulin"/>
    <property type="match status" value="1"/>
</dbReference>
<dbReference type="Gene3D" id="2.60.40.10">
    <property type="entry name" value="Immunoglobulins"/>
    <property type="match status" value="2"/>
</dbReference>
<dbReference type="Pfam" id="PF09471">
    <property type="entry name" value="Peptidase_M64"/>
    <property type="match status" value="1"/>
</dbReference>
<feature type="compositionally biased region" description="Basic and acidic residues" evidence="1">
    <location>
        <begin position="42"/>
        <end position="52"/>
    </location>
</feature>
<dbReference type="Proteomes" id="UP000626148">
    <property type="component" value="Unassembled WGS sequence"/>
</dbReference>
<dbReference type="InterPro" id="IPR003961">
    <property type="entry name" value="FN3_dom"/>
</dbReference>
<evidence type="ECO:0000259" key="2">
    <source>
        <dbReference type="PROSITE" id="PS50853"/>
    </source>
</evidence>
<evidence type="ECO:0000313" key="3">
    <source>
        <dbReference type="EMBL" id="GGX47745.1"/>
    </source>
</evidence>
<dbReference type="GO" id="GO:0008237">
    <property type="term" value="F:metallopeptidase activity"/>
    <property type="evidence" value="ECO:0007669"/>
    <property type="project" value="InterPro"/>
</dbReference>
<dbReference type="PROSITE" id="PS51257">
    <property type="entry name" value="PROKAR_LIPOPROTEIN"/>
    <property type="match status" value="1"/>
</dbReference>
<reference evidence="3" key="1">
    <citation type="journal article" date="2014" name="Int. J. Syst. Evol. Microbiol.">
        <title>Complete genome sequence of Corynebacterium casei LMG S-19264T (=DSM 44701T), isolated from a smear-ripened cheese.</title>
        <authorList>
            <consortium name="US DOE Joint Genome Institute (JGI-PGF)"/>
            <person name="Walter F."/>
            <person name="Albersmeier A."/>
            <person name="Kalinowski J."/>
            <person name="Ruckert C."/>
        </authorList>
    </citation>
    <scope>NUCLEOTIDE SEQUENCE</scope>
    <source>
        <strain evidence="3">KCTC 22169</strain>
    </source>
</reference>
<dbReference type="Gene3D" id="3.40.390.10">
    <property type="entry name" value="Collagenase (Catalytic Domain)"/>
    <property type="match status" value="1"/>
</dbReference>
<dbReference type="AlphaFoldDB" id="A0A918K5E6"/>
<reference evidence="3" key="2">
    <citation type="submission" date="2020-09" db="EMBL/GenBank/DDBJ databases">
        <authorList>
            <person name="Sun Q."/>
            <person name="Kim S."/>
        </authorList>
    </citation>
    <scope>NUCLEOTIDE SEQUENCE</scope>
    <source>
        <strain evidence="3">KCTC 22169</strain>
    </source>
</reference>
<sequence length="729" mass="80395">MKRISSLVAVPLTTLALLGCEPQGFKDTTENSQTTPPPNDTTSDRPLSETEGPERLLDIQIRLEAGSGRSASGTDAVQARLDPVLTARAKHHADIEVTSSDQMVLVGLDRDGEEVYRAVVQDPLEREVEVFDPNTGSVEMKRKVEQSSALLRTKIPERLSVDRLKLYRVDDGAEGFELRHLQDVTVVPAPEAVQPRATSRSFDANGVYSVKQSGDSANRVDLVVLSEGYTQNDLAQFEQDVNTIVDGYFAEDIYSDYEPMFNVWRVEVASNQSGAGQGAPKDTRFGAHFGCYNIQRLLCVDEAEVFDYLRSVLPSNAIDKVLVVVNTETYGGAGGQVATMSLAPQAIDLALHELGHSFAKLADEYDYGTCRLREPNNANATTDPNGGKWSQWFDRAQNVGVYEGAMYCPTGMYRPTFTSMMKDLGQPFYAVNESQIVRSIYQYVDVLDGTAPAPSSITLEGGDTQTFTATSVNNHNGTAQVRWLLNGQVVHQGSRFDFVGADHTAGTYTLKAEARDTTDRVIEDPDNLLTASRTWTISLTDSGQSCDRAPAVPSAFASSDVGSDNFRLSWESSRGAQRYHVQKWSGYQWYNFKETTDTSLNVTSGQGGQTDYFRVYAENDCGTSAATNWISVRYPVCTAVPAQPTGLQAQDIQSTQYMLTWWPVDGAESYRVEVWNGYDRTWDELVTTTDSWSRIANLRAGTVQYVRTVALNSCGNSEATPYIRVQTPY</sequence>
<evidence type="ECO:0000313" key="4">
    <source>
        <dbReference type="Proteomes" id="UP000626148"/>
    </source>
</evidence>
<dbReference type="EMBL" id="BMXR01000003">
    <property type="protein sequence ID" value="GGX47745.1"/>
    <property type="molecule type" value="Genomic_DNA"/>
</dbReference>
<feature type="region of interest" description="Disordered" evidence="1">
    <location>
        <begin position="23"/>
        <end position="52"/>
    </location>
</feature>
<feature type="compositionally biased region" description="Polar residues" evidence="1">
    <location>
        <begin position="30"/>
        <end position="41"/>
    </location>
</feature>
<evidence type="ECO:0000256" key="1">
    <source>
        <dbReference type="SAM" id="MobiDB-lite"/>
    </source>
</evidence>
<comment type="caution">
    <text evidence="3">The sequence shown here is derived from an EMBL/GenBank/DDBJ whole genome shotgun (WGS) entry which is preliminary data.</text>
</comment>
<name>A0A918K5E6_9GAMM</name>
<protein>
    <recommendedName>
        <fullName evidence="2">Fibronectin type-III domain-containing protein</fullName>
    </recommendedName>
</protein>
<accession>A0A918K5E6</accession>
<dbReference type="PROSITE" id="PS50853">
    <property type="entry name" value="FN3"/>
    <property type="match status" value="2"/>
</dbReference>